<evidence type="ECO:0000313" key="2">
    <source>
        <dbReference type="EMBL" id="GAA1686871.1"/>
    </source>
</evidence>
<name>A0ABP4TFU9_9ACTN</name>
<dbReference type="EMBL" id="BAAANF010000011">
    <property type="protein sequence ID" value="GAA1686871.1"/>
    <property type="molecule type" value="Genomic_DNA"/>
</dbReference>
<feature type="transmembrane region" description="Helical" evidence="1">
    <location>
        <begin position="65"/>
        <end position="84"/>
    </location>
</feature>
<evidence type="ECO:0008006" key="4">
    <source>
        <dbReference type="Google" id="ProtNLM"/>
    </source>
</evidence>
<keyword evidence="1" id="KW-1133">Transmembrane helix</keyword>
<feature type="transmembrane region" description="Helical" evidence="1">
    <location>
        <begin position="39"/>
        <end position="59"/>
    </location>
</feature>
<feature type="transmembrane region" description="Helical" evidence="1">
    <location>
        <begin position="6"/>
        <end position="27"/>
    </location>
</feature>
<sequence>MTGGGVALVAGMVSTVLFASSALPMVVKAIRTRDLASYSPANLVLANVGNAVHCIYVVHLPAGPIWFLHGFYVLTSALMLLWWLRFRSVRTEERRLT</sequence>
<protein>
    <recommendedName>
        <fullName evidence="4">PQ-loop repeat-containing protein</fullName>
    </recommendedName>
</protein>
<dbReference type="Proteomes" id="UP001500280">
    <property type="component" value="Unassembled WGS sequence"/>
</dbReference>
<organism evidence="2 3">
    <name type="scientific">Kribbella yunnanensis</name>
    <dbReference type="NCBI Taxonomy" id="190194"/>
    <lineage>
        <taxon>Bacteria</taxon>
        <taxon>Bacillati</taxon>
        <taxon>Actinomycetota</taxon>
        <taxon>Actinomycetes</taxon>
        <taxon>Propionibacteriales</taxon>
        <taxon>Kribbellaceae</taxon>
        <taxon>Kribbella</taxon>
    </lineage>
</organism>
<proteinExistence type="predicted"/>
<evidence type="ECO:0000313" key="3">
    <source>
        <dbReference type="Proteomes" id="UP001500280"/>
    </source>
</evidence>
<dbReference type="RefSeq" id="WP_344152258.1">
    <property type="nucleotide sequence ID" value="NZ_BAAANF010000011.1"/>
</dbReference>
<keyword evidence="3" id="KW-1185">Reference proteome</keyword>
<gene>
    <name evidence="2" type="ORF">GCM10009745_34440</name>
</gene>
<evidence type="ECO:0000256" key="1">
    <source>
        <dbReference type="SAM" id="Phobius"/>
    </source>
</evidence>
<keyword evidence="1" id="KW-0472">Membrane</keyword>
<accession>A0ABP4TFU9</accession>
<keyword evidence="1" id="KW-0812">Transmembrane</keyword>
<comment type="caution">
    <text evidence="2">The sequence shown here is derived from an EMBL/GenBank/DDBJ whole genome shotgun (WGS) entry which is preliminary data.</text>
</comment>
<reference evidence="3" key="1">
    <citation type="journal article" date="2019" name="Int. J. Syst. Evol. Microbiol.">
        <title>The Global Catalogue of Microorganisms (GCM) 10K type strain sequencing project: providing services to taxonomists for standard genome sequencing and annotation.</title>
        <authorList>
            <consortium name="The Broad Institute Genomics Platform"/>
            <consortium name="The Broad Institute Genome Sequencing Center for Infectious Disease"/>
            <person name="Wu L."/>
            <person name="Ma J."/>
        </authorList>
    </citation>
    <scope>NUCLEOTIDE SEQUENCE [LARGE SCALE GENOMIC DNA]</scope>
    <source>
        <strain evidence="3">JCM 14307</strain>
    </source>
</reference>
<dbReference type="Gene3D" id="1.20.1280.290">
    <property type="match status" value="1"/>
</dbReference>